<dbReference type="GO" id="GO:0019646">
    <property type="term" value="P:aerobic electron transport chain"/>
    <property type="evidence" value="ECO:0007669"/>
    <property type="project" value="TreeGrafter"/>
</dbReference>
<feature type="transmembrane region" description="Helical" evidence="7">
    <location>
        <begin position="6"/>
        <end position="35"/>
    </location>
</feature>
<organism evidence="8 9">
    <name type="scientific">Candidatus Rickettsiella isopodorum</name>
    <dbReference type="NCBI Taxonomy" id="1225476"/>
    <lineage>
        <taxon>Bacteria</taxon>
        <taxon>Pseudomonadati</taxon>
        <taxon>Pseudomonadota</taxon>
        <taxon>Gammaproteobacteria</taxon>
        <taxon>Legionellales</taxon>
        <taxon>Coxiellaceae</taxon>
        <taxon>Rickettsiella</taxon>
    </lineage>
</organism>
<evidence type="ECO:0000256" key="5">
    <source>
        <dbReference type="ARBA" id="ARBA00022989"/>
    </source>
</evidence>
<dbReference type="GO" id="GO:0016682">
    <property type="term" value="F:oxidoreductase activity, acting on diphenols and related substances as donors, oxygen as acceptor"/>
    <property type="evidence" value="ECO:0007669"/>
    <property type="project" value="TreeGrafter"/>
</dbReference>
<accession>A0A1J8NJX3</accession>
<dbReference type="NCBIfam" id="TIGR00203">
    <property type="entry name" value="cydB"/>
    <property type="match status" value="1"/>
</dbReference>
<proteinExistence type="inferred from homology"/>
<keyword evidence="4 7" id="KW-0812">Transmembrane</keyword>
<name>A0A1J8NJX3_9COXI</name>
<dbReference type="Pfam" id="PF02322">
    <property type="entry name" value="Cyt_bd_oxida_II"/>
    <property type="match status" value="1"/>
</dbReference>
<keyword evidence="3" id="KW-1003">Cell membrane</keyword>
<dbReference type="OrthoDB" id="9776710at2"/>
<gene>
    <name evidence="8" type="ORF">A1D18_05785</name>
</gene>
<dbReference type="GO" id="GO:0005886">
    <property type="term" value="C:plasma membrane"/>
    <property type="evidence" value="ECO:0007669"/>
    <property type="project" value="UniProtKB-SubCell"/>
</dbReference>
<dbReference type="GO" id="GO:0070069">
    <property type="term" value="C:cytochrome complex"/>
    <property type="evidence" value="ECO:0007669"/>
    <property type="project" value="TreeGrafter"/>
</dbReference>
<comment type="caution">
    <text evidence="8">The sequence shown here is derived from an EMBL/GenBank/DDBJ whole genome shotgun (WGS) entry which is preliminary data.</text>
</comment>
<evidence type="ECO:0000256" key="2">
    <source>
        <dbReference type="ARBA" id="ARBA00007543"/>
    </source>
</evidence>
<evidence type="ECO:0000256" key="3">
    <source>
        <dbReference type="ARBA" id="ARBA00022475"/>
    </source>
</evidence>
<dbReference type="InterPro" id="IPR003317">
    <property type="entry name" value="Cyt-d_oxidase_su2"/>
</dbReference>
<dbReference type="PANTHER" id="PTHR43141">
    <property type="entry name" value="CYTOCHROME BD2 SUBUNIT II"/>
    <property type="match status" value="1"/>
</dbReference>
<comment type="subcellular location">
    <subcellularLocation>
        <location evidence="1">Cell membrane</location>
        <topology evidence="1">Multi-pass membrane protein</topology>
    </subcellularLocation>
</comment>
<keyword evidence="9" id="KW-1185">Reference proteome</keyword>
<evidence type="ECO:0000256" key="6">
    <source>
        <dbReference type="ARBA" id="ARBA00023136"/>
    </source>
</evidence>
<evidence type="ECO:0000313" key="9">
    <source>
        <dbReference type="Proteomes" id="UP000183924"/>
    </source>
</evidence>
<feature type="transmembrane region" description="Helical" evidence="7">
    <location>
        <begin position="80"/>
        <end position="98"/>
    </location>
</feature>
<feature type="transmembrane region" description="Helical" evidence="7">
    <location>
        <begin position="189"/>
        <end position="211"/>
    </location>
</feature>
<protein>
    <submittedName>
        <fullName evidence="8">Ubiquinol oxidase subunit II</fullName>
    </submittedName>
</protein>
<evidence type="ECO:0000313" key="8">
    <source>
        <dbReference type="EMBL" id="OIZ94350.1"/>
    </source>
</evidence>
<dbReference type="PANTHER" id="PTHR43141:SF4">
    <property type="entry name" value="CYTOCHROME BD2 SUBUNIT II"/>
    <property type="match status" value="1"/>
</dbReference>
<evidence type="ECO:0000256" key="1">
    <source>
        <dbReference type="ARBA" id="ARBA00004651"/>
    </source>
</evidence>
<dbReference type="GO" id="GO:0009055">
    <property type="term" value="F:electron transfer activity"/>
    <property type="evidence" value="ECO:0007669"/>
    <property type="project" value="TreeGrafter"/>
</dbReference>
<sequence>MFLILTWATIISLIIMMYVLLDGFDLGVGILFPWVKQSEYRDIMMSTVVPVWDGNETWLVFGAAALYAAFPIAYGILLPTLYMPIMILLIALIFRGVAFEFRFKAHKSRFIWDIAFAAGSILAAFIQGIILGTFVKGYGYHIPLPHSAYHWLTPFTIFTGIAVVCGYALLGATWLIIKTENELQAKMFKAAKVLLGVVAFFLVSISIWTPIIEPQVMHRWFSLPNFYYLSPLPILTILMVFYNFSCLHKKKERLPFILTIGLFVFSYIGFCISAWPYIIPHVLPVWEAAAPPSTLKFILVGAAIILPILLIYTLYSYHVFRGKVKTAIHY</sequence>
<feature type="transmembrane region" description="Helical" evidence="7">
    <location>
        <begin position="110"/>
        <end position="135"/>
    </location>
</feature>
<dbReference type="RefSeq" id="WP_071662841.1">
    <property type="nucleotide sequence ID" value="NZ_LUKY01000033.1"/>
</dbReference>
<dbReference type="Proteomes" id="UP000183924">
    <property type="component" value="Unassembled WGS sequence"/>
</dbReference>
<evidence type="ECO:0000256" key="7">
    <source>
        <dbReference type="SAM" id="Phobius"/>
    </source>
</evidence>
<feature type="transmembrane region" description="Helical" evidence="7">
    <location>
        <begin position="256"/>
        <end position="277"/>
    </location>
</feature>
<dbReference type="AlphaFoldDB" id="A0A1J8NJX3"/>
<dbReference type="STRING" id="1225476.A1D18_05785"/>
<feature type="transmembrane region" description="Helical" evidence="7">
    <location>
        <begin position="155"/>
        <end position="177"/>
    </location>
</feature>
<comment type="similarity">
    <text evidence="2">Belongs to the cytochrome ubiquinol oxidase subunit 2 family.</text>
</comment>
<keyword evidence="6 7" id="KW-0472">Membrane</keyword>
<keyword evidence="5 7" id="KW-1133">Transmembrane helix</keyword>
<feature type="transmembrane region" description="Helical" evidence="7">
    <location>
        <begin position="297"/>
        <end position="315"/>
    </location>
</feature>
<evidence type="ECO:0000256" key="4">
    <source>
        <dbReference type="ARBA" id="ARBA00022692"/>
    </source>
</evidence>
<dbReference type="EMBL" id="LUKY01000033">
    <property type="protein sequence ID" value="OIZ94350.1"/>
    <property type="molecule type" value="Genomic_DNA"/>
</dbReference>
<feature type="transmembrane region" description="Helical" evidence="7">
    <location>
        <begin position="226"/>
        <end position="244"/>
    </location>
</feature>
<reference evidence="8 9" key="1">
    <citation type="submission" date="2016-03" db="EMBL/GenBank/DDBJ databases">
        <title>Comparative genomics of Rickettsiella.</title>
        <authorList>
            <person name="Chandler C."/>
            <person name="Wang Y."/>
        </authorList>
    </citation>
    <scope>NUCLEOTIDE SEQUENCE [LARGE SCALE GENOMIC DNA]</scope>
    <source>
        <strain evidence="8 9">RCFS May 2013</strain>
    </source>
</reference>